<comment type="caution">
    <text evidence="7">The sequence shown here is derived from an EMBL/GenBank/DDBJ whole genome shotgun (WGS) entry which is preliminary data.</text>
</comment>
<proteinExistence type="inferred from homology"/>
<dbReference type="SUPFAM" id="SSF51735">
    <property type="entry name" value="NAD(P)-binding Rossmann-fold domains"/>
    <property type="match status" value="1"/>
</dbReference>
<dbReference type="GO" id="GO:0005829">
    <property type="term" value="C:cytosol"/>
    <property type="evidence" value="ECO:0007669"/>
    <property type="project" value="TreeGrafter"/>
</dbReference>
<keyword evidence="3" id="KW-0560">Oxidoreductase</keyword>
<dbReference type="Proteomes" id="UP000808146">
    <property type="component" value="Unassembled WGS sequence"/>
</dbReference>
<dbReference type="GO" id="GO:0008270">
    <property type="term" value="F:zinc ion binding"/>
    <property type="evidence" value="ECO:0007669"/>
    <property type="project" value="InterPro"/>
</dbReference>
<feature type="domain" description="Enoyl reductase (ER)" evidence="6">
    <location>
        <begin position="18"/>
        <end position="374"/>
    </location>
</feature>
<dbReference type="EMBL" id="JADKBR010000007">
    <property type="protein sequence ID" value="MBK8890428.1"/>
    <property type="molecule type" value="Genomic_DNA"/>
</dbReference>
<evidence type="ECO:0000256" key="1">
    <source>
        <dbReference type="ARBA" id="ARBA00022723"/>
    </source>
</evidence>
<dbReference type="InterPro" id="IPR011032">
    <property type="entry name" value="GroES-like_sf"/>
</dbReference>
<dbReference type="PANTHER" id="PTHR43880:SF12">
    <property type="entry name" value="ALCOHOL DEHYDROGENASE CLASS-3"/>
    <property type="match status" value="1"/>
</dbReference>
<dbReference type="Gene3D" id="3.90.180.10">
    <property type="entry name" value="Medium-chain alcohol dehydrogenases, catalytic domain"/>
    <property type="match status" value="1"/>
</dbReference>
<dbReference type="InterPro" id="IPR013154">
    <property type="entry name" value="ADH-like_N"/>
</dbReference>
<dbReference type="PANTHER" id="PTHR43880">
    <property type="entry name" value="ALCOHOL DEHYDROGENASE"/>
    <property type="match status" value="1"/>
</dbReference>
<dbReference type="Pfam" id="PF00107">
    <property type="entry name" value="ADH_zinc_N"/>
    <property type="match status" value="1"/>
</dbReference>
<dbReference type="InterPro" id="IPR013149">
    <property type="entry name" value="ADH-like_C"/>
</dbReference>
<keyword evidence="4" id="KW-0520">NAD</keyword>
<evidence type="ECO:0000259" key="6">
    <source>
        <dbReference type="SMART" id="SM00829"/>
    </source>
</evidence>
<dbReference type="InterPro" id="IPR002328">
    <property type="entry name" value="ADH_Zn_CS"/>
</dbReference>
<dbReference type="GO" id="GO:0051903">
    <property type="term" value="F:S-(hydroxymethyl)glutathione dehydrogenase [NAD(P)+] activity"/>
    <property type="evidence" value="ECO:0007669"/>
    <property type="project" value="TreeGrafter"/>
</dbReference>
<dbReference type="SUPFAM" id="SSF50129">
    <property type="entry name" value="GroES-like"/>
    <property type="match status" value="2"/>
</dbReference>
<comment type="similarity">
    <text evidence="5">Belongs to the zinc-containing alcohol dehydrogenase family.</text>
</comment>
<evidence type="ECO:0000313" key="8">
    <source>
        <dbReference type="Proteomes" id="UP000808146"/>
    </source>
</evidence>
<dbReference type="PROSITE" id="PS00065">
    <property type="entry name" value="D_2_HYDROXYACID_DH_1"/>
    <property type="match status" value="1"/>
</dbReference>
<dbReference type="InterPro" id="IPR020843">
    <property type="entry name" value="ER"/>
</dbReference>
<organism evidence="7 8">
    <name type="scientific">Candidatus Dechloromonas phosphorivorans</name>
    <dbReference type="NCBI Taxonomy" id="2899244"/>
    <lineage>
        <taxon>Bacteria</taxon>
        <taxon>Pseudomonadati</taxon>
        <taxon>Pseudomonadota</taxon>
        <taxon>Betaproteobacteria</taxon>
        <taxon>Rhodocyclales</taxon>
        <taxon>Azonexaceae</taxon>
        <taxon>Dechloromonas</taxon>
    </lineage>
</organism>
<dbReference type="InterPro" id="IPR029752">
    <property type="entry name" value="D-isomer_DH_CS1"/>
</dbReference>
<dbReference type="InterPro" id="IPR036291">
    <property type="entry name" value="NAD(P)-bd_dom_sf"/>
</dbReference>
<dbReference type="AlphaFoldDB" id="A0A9D7LSM6"/>
<dbReference type="CDD" id="cd08281">
    <property type="entry name" value="liver_ADH_like1"/>
    <property type="match status" value="1"/>
</dbReference>
<evidence type="ECO:0000313" key="7">
    <source>
        <dbReference type="EMBL" id="MBK8890428.1"/>
    </source>
</evidence>
<gene>
    <name evidence="7" type="ORF">IPN75_08490</name>
</gene>
<dbReference type="Pfam" id="PF08240">
    <property type="entry name" value="ADH_N"/>
    <property type="match status" value="1"/>
</dbReference>
<sequence length="375" mass="38799">MKMLAAVLDRMQMPSPYAQSKPVTVETIEIGEPGPGEVLVRITAAGLCHSDLSIINGDRPRPMPMVLGHEAAGVVESCGPGVGDLSRGDSVALVFVPSCGHCLPCQEGRPALCEPGAAANGAGTLVGGHRVLTRKDGQVLNHQVGVSCFAEYAVVNRGSLVKVTPDLAPEVAAVFGCAVLTGVGAAINSAAIRLGQTVAVVGLGGVGLSALLGALAAGAREVVAFDVLPEKLDLALSLGATRGFRADDPDVVAQLRAAIPGGVDIAIEAASSVPALDLAWKLTRRGGTTVTCSLPNPAHHLQLPVVQMTAEERTLKGSYLGSAVPARDIPRFIELYRAGRLPVDRLITHRLRLAEINQGFDRLAAGQAVRQVIVF</sequence>
<protein>
    <submittedName>
        <fullName evidence="7">Zinc-dependent alcohol dehydrogenase family protein</fullName>
    </submittedName>
</protein>
<dbReference type="Gene3D" id="3.40.50.720">
    <property type="entry name" value="NAD(P)-binding Rossmann-like Domain"/>
    <property type="match status" value="1"/>
</dbReference>
<comment type="cofactor">
    <cofactor evidence="5">
        <name>Zn(2+)</name>
        <dbReference type="ChEBI" id="CHEBI:29105"/>
    </cofactor>
</comment>
<dbReference type="GO" id="GO:0046294">
    <property type="term" value="P:formaldehyde catabolic process"/>
    <property type="evidence" value="ECO:0007669"/>
    <property type="project" value="TreeGrafter"/>
</dbReference>
<dbReference type="SMART" id="SM00829">
    <property type="entry name" value="PKS_ER"/>
    <property type="match status" value="1"/>
</dbReference>
<evidence type="ECO:0000256" key="4">
    <source>
        <dbReference type="ARBA" id="ARBA00023027"/>
    </source>
</evidence>
<keyword evidence="2 5" id="KW-0862">Zinc</keyword>
<accession>A0A9D7LSM6</accession>
<evidence type="ECO:0000256" key="2">
    <source>
        <dbReference type="ARBA" id="ARBA00022833"/>
    </source>
</evidence>
<evidence type="ECO:0000256" key="5">
    <source>
        <dbReference type="RuleBase" id="RU361277"/>
    </source>
</evidence>
<evidence type="ECO:0000256" key="3">
    <source>
        <dbReference type="ARBA" id="ARBA00023002"/>
    </source>
</evidence>
<keyword evidence="1 5" id="KW-0479">Metal-binding</keyword>
<reference evidence="7" key="1">
    <citation type="submission" date="2020-10" db="EMBL/GenBank/DDBJ databases">
        <title>Connecting structure to function with the recovery of over 1000 high-quality activated sludge metagenome-assembled genomes encoding full-length rRNA genes using long-read sequencing.</title>
        <authorList>
            <person name="Singleton C.M."/>
            <person name="Petriglieri F."/>
            <person name="Kristensen J.M."/>
            <person name="Kirkegaard R.H."/>
            <person name="Michaelsen T.Y."/>
            <person name="Andersen M.H."/>
            <person name="Karst S.M."/>
            <person name="Dueholm M.S."/>
            <person name="Nielsen P.H."/>
            <person name="Albertsen M."/>
        </authorList>
    </citation>
    <scope>NUCLEOTIDE SEQUENCE</scope>
    <source>
        <strain evidence="7">OdNE_18-Q3-R46-58_BAT3C.305</strain>
    </source>
</reference>
<name>A0A9D7LSM6_9RHOO</name>
<dbReference type="PROSITE" id="PS00059">
    <property type="entry name" value="ADH_ZINC"/>
    <property type="match status" value="1"/>
</dbReference>